<dbReference type="EMBL" id="JAVDVW010000001">
    <property type="protein sequence ID" value="MDR7098277.1"/>
    <property type="molecule type" value="Genomic_DNA"/>
</dbReference>
<feature type="region of interest" description="Disordered" evidence="6">
    <location>
        <begin position="794"/>
        <end position="814"/>
    </location>
</feature>
<evidence type="ECO:0000256" key="1">
    <source>
        <dbReference type="ARBA" id="ARBA00004651"/>
    </source>
</evidence>
<accession>A0ABU1VLC8</accession>
<organism evidence="9 10">
    <name type="scientific">Agrilutibacter niabensis</name>
    <dbReference type="NCBI Taxonomy" id="380628"/>
    <lineage>
        <taxon>Bacteria</taxon>
        <taxon>Pseudomonadati</taxon>
        <taxon>Pseudomonadota</taxon>
        <taxon>Gammaproteobacteria</taxon>
        <taxon>Lysobacterales</taxon>
        <taxon>Lysobacteraceae</taxon>
        <taxon>Agrilutibacter</taxon>
    </lineage>
</organism>
<evidence type="ECO:0000256" key="3">
    <source>
        <dbReference type="ARBA" id="ARBA00022692"/>
    </source>
</evidence>
<keyword evidence="3 7" id="KW-0812">Transmembrane</keyword>
<dbReference type="PANTHER" id="PTHR30619:SF1">
    <property type="entry name" value="RECOMBINATION PROTEIN 2"/>
    <property type="match status" value="1"/>
</dbReference>
<dbReference type="InterPro" id="IPR036866">
    <property type="entry name" value="RibonucZ/Hydroxyglut_hydro"/>
</dbReference>
<proteinExistence type="predicted"/>
<feature type="transmembrane region" description="Helical" evidence="7">
    <location>
        <begin position="412"/>
        <end position="432"/>
    </location>
</feature>
<evidence type="ECO:0000256" key="6">
    <source>
        <dbReference type="SAM" id="MobiDB-lite"/>
    </source>
</evidence>
<gene>
    <name evidence="9" type="ORF">J2X04_000624</name>
</gene>
<evidence type="ECO:0000256" key="7">
    <source>
        <dbReference type="SAM" id="Phobius"/>
    </source>
</evidence>
<dbReference type="CDD" id="cd07731">
    <property type="entry name" value="ComA-like_MBL-fold"/>
    <property type="match status" value="1"/>
</dbReference>
<dbReference type="PANTHER" id="PTHR30619">
    <property type="entry name" value="DNA INTERNALIZATION/COMPETENCE PROTEIN COMEC/REC2"/>
    <property type="match status" value="1"/>
</dbReference>
<evidence type="ECO:0000259" key="8">
    <source>
        <dbReference type="SMART" id="SM00849"/>
    </source>
</evidence>
<dbReference type="InterPro" id="IPR025405">
    <property type="entry name" value="DUF4131"/>
</dbReference>
<comment type="subcellular location">
    <subcellularLocation>
        <location evidence="1">Cell membrane</location>
        <topology evidence="1">Multi-pass membrane protein</topology>
    </subcellularLocation>
</comment>
<protein>
    <submittedName>
        <fullName evidence="9">Competence protein ComEC</fullName>
    </submittedName>
</protein>
<dbReference type="InterPro" id="IPR004477">
    <property type="entry name" value="ComEC_N"/>
</dbReference>
<feature type="transmembrane region" description="Helical" evidence="7">
    <location>
        <begin position="444"/>
        <end position="464"/>
    </location>
</feature>
<evidence type="ECO:0000313" key="10">
    <source>
        <dbReference type="Proteomes" id="UP001267878"/>
    </source>
</evidence>
<feature type="transmembrane region" description="Helical" evidence="7">
    <location>
        <begin position="12"/>
        <end position="33"/>
    </location>
</feature>
<dbReference type="NCBIfam" id="TIGR00361">
    <property type="entry name" value="ComEC_Rec2"/>
    <property type="match status" value="1"/>
</dbReference>
<name>A0ABU1VLC8_9GAMM</name>
<feature type="transmembrane region" description="Helical" evidence="7">
    <location>
        <begin position="282"/>
        <end position="308"/>
    </location>
</feature>
<dbReference type="InterPro" id="IPR001279">
    <property type="entry name" value="Metallo-B-lactamas"/>
</dbReference>
<feature type="transmembrane region" description="Helical" evidence="7">
    <location>
        <begin position="367"/>
        <end position="400"/>
    </location>
</feature>
<keyword evidence="10" id="KW-1185">Reference proteome</keyword>
<keyword evidence="5 7" id="KW-0472">Membrane</keyword>
<feature type="transmembrane region" description="Helical" evidence="7">
    <location>
        <begin position="45"/>
        <end position="65"/>
    </location>
</feature>
<dbReference type="Pfam" id="PF13567">
    <property type="entry name" value="DUF4131"/>
    <property type="match status" value="1"/>
</dbReference>
<dbReference type="SMART" id="SM00849">
    <property type="entry name" value="Lactamase_B"/>
    <property type="match status" value="1"/>
</dbReference>
<dbReference type="Pfam" id="PF00753">
    <property type="entry name" value="Lactamase_B"/>
    <property type="match status" value="1"/>
</dbReference>
<dbReference type="Proteomes" id="UP001267878">
    <property type="component" value="Unassembled WGS sequence"/>
</dbReference>
<sequence>MDIVARTPPTTPLLGIPLLGIPLLGIPIVLALLAGVMTCLWLPWLAPWELSLVLLIAGSSGWIGWPRFRFPWHGVERYANASRRRALGAFLCGFALTGLHAAHALDVQLPASLEKHETIVHGRVLDLPQHEPRRTRFLFEVDADETILPELRGRTLRLAWYDDEHRHDAPHPRFQLKVGQRWSLPVRVRAPRGLRNPGGADAEMYAMAQRLTATGYVYAPEMARRLSATRGLDAWRESMSARIALQVRTPTSRFVQALALGDTRALDDGDWEELRANGLTHLIAISGFHVGLVAGFFALIARSAWWLWPALARRWPAPVMAALAAVAGATVYAAVAGFALPTLRTVLMIVVVAAARGWRRPSRAPQALALAAIAVVLVDPLAVLGAGFWLSFLGVAWLLWCLPHGGDNLVREFLSAQGVATLGLLPPSAVLFGQASLAAPFANLIAVPWWSLVVVPLSLIGLLLETLHPGAGGWAWRAAAWCFDLSWPVFEWLAHCGLSLWWLPEARWFALPLALAGAFWLLLPRGTPGKWLALLLWLPLLWPERDIPAPGEAELVVIDVGQGLSVLVRTHRHALLYDMGPAVRDGFDAGDRAVVPALHALGVRHLDRAVISHGDNDHAGGFQAVRAEFPVTDVSAPEGVPLPFATAACIAGRHWKWDGVEFRFLHPPPYFPYLANESSCVLRIESAQGSALLTGDIGEVIERDLVRLNAGDLQSDVVLVAHHGSAGSSDPAFVAATHPRFALVSSGHGNRFGHPRPEVLRRWHKGARRPSIPPQAGPCACGCAPGTFTWKRDAAHSRDGGMPPDGLDQCGPMP</sequence>
<feature type="domain" description="Metallo-beta-lactamase" evidence="8">
    <location>
        <begin position="562"/>
        <end position="748"/>
    </location>
</feature>
<dbReference type="Pfam" id="PF03772">
    <property type="entry name" value="Competence"/>
    <property type="match status" value="1"/>
</dbReference>
<dbReference type="Gene3D" id="3.60.15.10">
    <property type="entry name" value="Ribonuclease Z/Hydroxyacylglutathione hydrolase-like"/>
    <property type="match status" value="1"/>
</dbReference>
<dbReference type="InterPro" id="IPR052159">
    <property type="entry name" value="Competence_DNA_uptake"/>
</dbReference>
<evidence type="ECO:0000313" key="9">
    <source>
        <dbReference type="EMBL" id="MDR7098277.1"/>
    </source>
</evidence>
<dbReference type="InterPro" id="IPR004797">
    <property type="entry name" value="Competence_ComEC/Rec2"/>
</dbReference>
<dbReference type="NCBIfam" id="TIGR00360">
    <property type="entry name" value="ComEC_N-term"/>
    <property type="match status" value="1"/>
</dbReference>
<evidence type="ECO:0000256" key="4">
    <source>
        <dbReference type="ARBA" id="ARBA00022989"/>
    </source>
</evidence>
<keyword evidence="2" id="KW-1003">Cell membrane</keyword>
<evidence type="ECO:0000256" key="2">
    <source>
        <dbReference type="ARBA" id="ARBA00022475"/>
    </source>
</evidence>
<dbReference type="SUPFAM" id="SSF56281">
    <property type="entry name" value="Metallo-hydrolase/oxidoreductase"/>
    <property type="match status" value="1"/>
</dbReference>
<feature type="transmembrane region" description="Helical" evidence="7">
    <location>
        <begin position="315"/>
        <end position="332"/>
    </location>
</feature>
<comment type="caution">
    <text evidence="9">The sequence shown here is derived from an EMBL/GenBank/DDBJ whole genome shotgun (WGS) entry which is preliminary data.</text>
</comment>
<reference evidence="9 10" key="1">
    <citation type="submission" date="2023-07" db="EMBL/GenBank/DDBJ databases">
        <title>Sorghum-associated microbial communities from plants grown in Nebraska, USA.</title>
        <authorList>
            <person name="Schachtman D."/>
        </authorList>
    </citation>
    <scope>NUCLEOTIDE SEQUENCE [LARGE SCALE GENOMIC DNA]</scope>
    <source>
        <strain evidence="9 10">BE187</strain>
    </source>
</reference>
<keyword evidence="4 7" id="KW-1133">Transmembrane helix</keyword>
<dbReference type="InterPro" id="IPR035681">
    <property type="entry name" value="ComA-like_MBL"/>
</dbReference>
<evidence type="ECO:0000256" key="5">
    <source>
        <dbReference type="ARBA" id="ARBA00023136"/>
    </source>
</evidence>